<accession>A0A0K2Y0I5</accession>
<name>A0A0K2Y0I5_HELHE</name>
<evidence type="ECO:0000313" key="2">
    <source>
        <dbReference type="Proteomes" id="UP000046090"/>
    </source>
</evidence>
<dbReference type="OrthoDB" id="9808013at2"/>
<keyword evidence="1" id="KW-0378">Hydrolase</keyword>
<gene>
    <name evidence="1" type="ORF">HHE01_01500</name>
</gene>
<evidence type="ECO:0000313" key="1">
    <source>
        <dbReference type="EMBL" id="CRI35152.1"/>
    </source>
</evidence>
<dbReference type="Pfam" id="PF04371">
    <property type="entry name" value="PAD_porph"/>
    <property type="match status" value="1"/>
</dbReference>
<reference evidence="2" key="1">
    <citation type="submission" date="2014-12" db="EMBL/GenBank/DDBJ databases">
        <authorList>
            <person name="Smet A."/>
        </authorList>
    </citation>
    <scope>NUCLEOTIDE SEQUENCE [LARGE SCALE GENOMIC DNA]</scope>
</reference>
<dbReference type="RefSeq" id="WP_015107307.1">
    <property type="nucleotide sequence ID" value="NZ_AP026684.1"/>
</dbReference>
<sequence length="333" mass="37573">MKRFKPEWEEQSAILMAYPHTATDWGVYLEEAQECFSNIIDALSHYQEVVVCVHPNDTKSQDYLAKMSQVQIALIETNDTWARDFGPLCVETNGIALYLDFIFNAWGGKYQAHLDNAISSKLAQKGLLKHPLRFVNFVLEGGSVESDGEGSILTTTSCLLNPDRNPNLDQAQITGVLKQELGAQQILWLDVQPLAGDDTDGHIDTLARFLDPNTIAYVSCSNRNDPHYDDLKNMEAQLRHLRNMEGEHYELLPLPLPSPKFYQNTRLPATYANFLWVNNNNQKVLFVPTYDDSADNKVLKILEDHTGVEVVGVDCSVLIRQKGSLHCATMQLY</sequence>
<protein>
    <submittedName>
        <fullName evidence="1">Agmatine deiminase</fullName>
        <ecNumber evidence="1">3.5.3.12</ecNumber>
    </submittedName>
</protein>
<dbReference type="STRING" id="1216962.BN341_15810"/>
<dbReference type="AlphaFoldDB" id="A0A0K2Y0I5"/>
<dbReference type="InterPro" id="IPR007466">
    <property type="entry name" value="Peptidyl-Arg-deiminase_porph"/>
</dbReference>
<organism evidence="1 2">
    <name type="scientific">Helicobacter heilmannii</name>
    <dbReference type="NCBI Taxonomy" id="35817"/>
    <lineage>
        <taxon>Bacteria</taxon>
        <taxon>Pseudomonadati</taxon>
        <taxon>Campylobacterota</taxon>
        <taxon>Epsilonproteobacteria</taxon>
        <taxon>Campylobacterales</taxon>
        <taxon>Helicobacteraceae</taxon>
        <taxon>Helicobacter</taxon>
    </lineage>
</organism>
<dbReference type="PANTHER" id="PTHR31377">
    <property type="entry name" value="AGMATINE DEIMINASE-RELATED"/>
    <property type="match status" value="1"/>
</dbReference>
<dbReference type="GO" id="GO:0047632">
    <property type="term" value="F:agmatine deiminase activity"/>
    <property type="evidence" value="ECO:0007669"/>
    <property type="project" value="UniProtKB-EC"/>
</dbReference>
<dbReference type="GeneID" id="76197628"/>
<dbReference type="SUPFAM" id="SSF55909">
    <property type="entry name" value="Pentein"/>
    <property type="match status" value="1"/>
</dbReference>
<dbReference type="EMBL" id="CDMK01000003">
    <property type="protein sequence ID" value="CRI35152.1"/>
    <property type="molecule type" value="Genomic_DNA"/>
</dbReference>
<dbReference type="GO" id="GO:0009446">
    <property type="term" value="P:putrescine biosynthetic process"/>
    <property type="evidence" value="ECO:0007669"/>
    <property type="project" value="InterPro"/>
</dbReference>
<dbReference type="EC" id="3.5.3.12" evidence="1"/>
<dbReference type="PANTHER" id="PTHR31377:SF0">
    <property type="entry name" value="AGMATINE DEIMINASE-RELATED"/>
    <property type="match status" value="1"/>
</dbReference>
<dbReference type="Proteomes" id="UP000046090">
    <property type="component" value="Unassembled WGS sequence"/>
</dbReference>
<keyword evidence="2" id="KW-1185">Reference proteome</keyword>
<dbReference type="GO" id="GO:0004668">
    <property type="term" value="F:protein-arginine deiminase activity"/>
    <property type="evidence" value="ECO:0007669"/>
    <property type="project" value="InterPro"/>
</dbReference>
<dbReference type="Gene3D" id="3.75.10.10">
    <property type="entry name" value="L-arginine/glycine Amidinotransferase, Chain A"/>
    <property type="match status" value="1"/>
</dbReference>
<proteinExistence type="predicted"/>